<dbReference type="RefSeq" id="WP_020773392.1">
    <property type="nucleotide sequence ID" value="NZ_ANIK01000039.1"/>
</dbReference>
<accession>M6CT53</accession>
<comment type="caution">
    <text evidence="1">The sequence shown here is derived from an EMBL/GenBank/DDBJ whole genome shotgun (WGS) entry which is preliminary data.</text>
</comment>
<dbReference type="EMBL" id="ANIK01000039">
    <property type="protein sequence ID" value="EMJ95122.1"/>
    <property type="molecule type" value="Genomic_DNA"/>
</dbReference>
<gene>
    <name evidence="1" type="ORF">LEP1GSC194_2199</name>
</gene>
<dbReference type="AlphaFoldDB" id="M6CT53"/>
<proteinExistence type="predicted"/>
<sequence length="56" mass="6410">MKDSLFHGDRKEGTPDRLEDFSNGDILIQEILQSFENFDRVLGNTLQGLFPPDDDL</sequence>
<dbReference type="PATRIC" id="fig|1218565.3.peg.2111"/>
<reference evidence="1 2" key="1">
    <citation type="submission" date="2013-01" db="EMBL/GenBank/DDBJ databases">
        <authorList>
            <person name="Harkins D.M."/>
            <person name="Durkin A.S."/>
            <person name="Brinkac L.M."/>
            <person name="Haft D.H."/>
            <person name="Selengut J.D."/>
            <person name="Sanka R."/>
            <person name="DePew J."/>
            <person name="Purushe J."/>
            <person name="Galloway R.L."/>
            <person name="Vinetz J.M."/>
            <person name="Sutton G.G."/>
            <person name="Nierman W.C."/>
            <person name="Fouts D.E."/>
        </authorList>
    </citation>
    <scope>NUCLEOTIDE SEQUENCE [LARGE SCALE GENOMIC DNA]</scope>
    <source>
        <strain evidence="1 2">79601</strain>
    </source>
</reference>
<organism evidence="1 2">
    <name type="scientific">Leptospira alstonii serovar Sichuan str. 79601</name>
    <dbReference type="NCBI Taxonomy" id="1218565"/>
    <lineage>
        <taxon>Bacteria</taxon>
        <taxon>Pseudomonadati</taxon>
        <taxon>Spirochaetota</taxon>
        <taxon>Spirochaetia</taxon>
        <taxon>Leptospirales</taxon>
        <taxon>Leptospiraceae</taxon>
        <taxon>Leptospira</taxon>
    </lineage>
</organism>
<evidence type="ECO:0000313" key="1">
    <source>
        <dbReference type="EMBL" id="EMJ95122.1"/>
    </source>
</evidence>
<protein>
    <submittedName>
        <fullName evidence="1">Uncharacterized protein</fullName>
    </submittedName>
</protein>
<name>M6CT53_9LEPT</name>
<evidence type="ECO:0000313" key="2">
    <source>
        <dbReference type="Proteomes" id="UP000011988"/>
    </source>
</evidence>
<dbReference type="Proteomes" id="UP000011988">
    <property type="component" value="Unassembled WGS sequence"/>
</dbReference>